<keyword evidence="2" id="KW-0378">Hydrolase</keyword>
<dbReference type="AlphaFoldDB" id="A0A5N5FRH1"/>
<keyword evidence="5" id="KW-1185">Reference proteome</keyword>
<reference evidence="4 5" key="3">
    <citation type="submission" date="2019-11" db="EMBL/GenBank/DDBJ databases">
        <title>A de novo genome assembly of a pear dwarfing rootstock.</title>
        <authorList>
            <person name="Wang F."/>
            <person name="Wang J."/>
            <person name="Li S."/>
            <person name="Zhang Y."/>
            <person name="Fang M."/>
            <person name="Ma L."/>
            <person name="Zhao Y."/>
            <person name="Jiang S."/>
        </authorList>
    </citation>
    <scope>NUCLEOTIDE SEQUENCE [LARGE SCALE GENOMIC DNA]</scope>
    <source>
        <strain evidence="4">S2</strain>
        <tissue evidence="4">Leaf</tissue>
    </source>
</reference>
<dbReference type="GO" id="GO:0052689">
    <property type="term" value="F:carboxylic ester hydrolase activity"/>
    <property type="evidence" value="ECO:0007669"/>
    <property type="project" value="TreeGrafter"/>
</dbReference>
<sequence length="131" mass="14719">MLVLEDGAVMPSWFDIHEKKGGLLKPVKNVHKMIDNETEAGTNPSNVLVCGFSQGGRSLSLCTHIYSYTVRNTCALNSLLLVTRKYNLFIRNWSFRRTSWRSSVKQAGVSCGLKLKKPGITDQKLIYVVRS</sequence>
<dbReference type="PANTHER" id="PTHR10655:SF17">
    <property type="entry name" value="LYSOPHOSPHOLIPASE-LIKE PROTEIN 1"/>
    <property type="match status" value="1"/>
</dbReference>
<dbReference type="Proteomes" id="UP000327157">
    <property type="component" value="Chromosome 10"/>
</dbReference>
<comment type="similarity">
    <text evidence="1">Belongs to the AB hydrolase superfamily. AB hydrolase 2 family.</text>
</comment>
<evidence type="ECO:0000313" key="4">
    <source>
        <dbReference type="EMBL" id="KAB2600864.1"/>
    </source>
</evidence>
<evidence type="ECO:0000259" key="3">
    <source>
        <dbReference type="Pfam" id="PF02230"/>
    </source>
</evidence>
<reference evidence="5" key="2">
    <citation type="submission" date="2019-10" db="EMBL/GenBank/DDBJ databases">
        <title>A de novo genome assembly of a pear dwarfing rootstock.</title>
        <authorList>
            <person name="Wang F."/>
            <person name="Wang J."/>
            <person name="Li S."/>
            <person name="Zhang Y."/>
            <person name="Fang M."/>
            <person name="Ma L."/>
            <person name="Zhao Y."/>
            <person name="Jiang S."/>
        </authorList>
    </citation>
    <scope>NUCLEOTIDE SEQUENCE [LARGE SCALE GENOMIC DNA]</scope>
</reference>
<dbReference type="EMBL" id="SMOL01000695">
    <property type="protein sequence ID" value="KAB2600864.1"/>
    <property type="molecule type" value="Genomic_DNA"/>
</dbReference>
<gene>
    <name evidence="4" type="ORF">D8674_001869</name>
</gene>
<protein>
    <recommendedName>
        <fullName evidence="3">Phospholipase/carboxylesterase/thioesterase domain-containing protein</fullName>
    </recommendedName>
</protein>
<dbReference type="InterPro" id="IPR003140">
    <property type="entry name" value="PLipase/COase/thioEstase"/>
</dbReference>
<comment type="caution">
    <text evidence="4">The sequence shown here is derived from an EMBL/GenBank/DDBJ whole genome shotgun (WGS) entry which is preliminary data.</text>
</comment>
<dbReference type="GO" id="GO:0008474">
    <property type="term" value="F:palmitoyl-(protein) hydrolase activity"/>
    <property type="evidence" value="ECO:0007669"/>
    <property type="project" value="TreeGrafter"/>
</dbReference>
<dbReference type="GO" id="GO:0005737">
    <property type="term" value="C:cytoplasm"/>
    <property type="evidence" value="ECO:0007669"/>
    <property type="project" value="TreeGrafter"/>
</dbReference>
<dbReference type="Pfam" id="PF02230">
    <property type="entry name" value="Abhydrolase_2"/>
    <property type="match status" value="1"/>
</dbReference>
<evidence type="ECO:0000313" key="5">
    <source>
        <dbReference type="Proteomes" id="UP000327157"/>
    </source>
</evidence>
<dbReference type="OrthoDB" id="2418081at2759"/>
<dbReference type="InterPro" id="IPR050565">
    <property type="entry name" value="LYPA1-2/EST-like"/>
</dbReference>
<evidence type="ECO:0000256" key="2">
    <source>
        <dbReference type="ARBA" id="ARBA00022801"/>
    </source>
</evidence>
<organism evidence="4 5">
    <name type="scientific">Pyrus ussuriensis x Pyrus communis</name>
    <dbReference type="NCBI Taxonomy" id="2448454"/>
    <lineage>
        <taxon>Eukaryota</taxon>
        <taxon>Viridiplantae</taxon>
        <taxon>Streptophyta</taxon>
        <taxon>Embryophyta</taxon>
        <taxon>Tracheophyta</taxon>
        <taxon>Spermatophyta</taxon>
        <taxon>Magnoliopsida</taxon>
        <taxon>eudicotyledons</taxon>
        <taxon>Gunneridae</taxon>
        <taxon>Pentapetalae</taxon>
        <taxon>rosids</taxon>
        <taxon>fabids</taxon>
        <taxon>Rosales</taxon>
        <taxon>Rosaceae</taxon>
        <taxon>Amygdaloideae</taxon>
        <taxon>Maleae</taxon>
        <taxon>Pyrus</taxon>
    </lineage>
</organism>
<reference evidence="4 5" key="1">
    <citation type="submission" date="2019-09" db="EMBL/GenBank/DDBJ databases">
        <authorList>
            <person name="Ou C."/>
        </authorList>
    </citation>
    <scope>NUCLEOTIDE SEQUENCE [LARGE SCALE GENOMIC DNA]</scope>
    <source>
        <strain evidence="4">S2</strain>
        <tissue evidence="4">Leaf</tissue>
    </source>
</reference>
<feature type="domain" description="Phospholipase/carboxylesterase/thioesterase" evidence="3">
    <location>
        <begin position="4"/>
        <end position="85"/>
    </location>
</feature>
<dbReference type="SUPFAM" id="SSF53474">
    <property type="entry name" value="alpha/beta-Hydrolases"/>
    <property type="match status" value="1"/>
</dbReference>
<accession>A0A5N5FRH1</accession>
<dbReference type="InterPro" id="IPR029058">
    <property type="entry name" value="AB_hydrolase_fold"/>
</dbReference>
<dbReference type="PANTHER" id="PTHR10655">
    <property type="entry name" value="LYSOPHOSPHOLIPASE-RELATED"/>
    <property type="match status" value="1"/>
</dbReference>
<proteinExistence type="inferred from homology"/>
<dbReference type="Gene3D" id="3.40.50.1820">
    <property type="entry name" value="alpha/beta hydrolase"/>
    <property type="match status" value="1"/>
</dbReference>
<evidence type="ECO:0000256" key="1">
    <source>
        <dbReference type="ARBA" id="ARBA00006499"/>
    </source>
</evidence>
<name>A0A5N5FRH1_9ROSA</name>